<evidence type="ECO:0000256" key="1">
    <source>
        <dbReference type="SAM" id="Phobius"/>
    </source>
</evidence>
<gene>
    <name evidence="3" type="ORF">TWF696_006648</name>
</gene>
<accession>A0AAV9UPH1</accession>
<dbReference type="AlphaFoldDB" id="A0AAV9UPH1"/>
<protein>
    <recommendedName>
        <fullName evidence="5">Extracellular membrane protein CFEM domain-containing protein</fullName>
    </recommendedName>
</protein>
<feature type="chain" id="PRO_5043418167" description="Extracellular membrane protein CFEM domain-containing protein" evidence="2">
    <location>
        <begin position="22"/>
        <end position="283"/>
    </location>
</feature>
<evidence type="ECO:0000313" key="4">
    <source>
        <dbReference type="Proteomes" id="UP001375240"/>
    </source>
</evidence>
<keyword evidence="4" id="KW-1185">Reference proteome</keyword>
<reference evidence="3 4" key="1">
    <citation type="submission" date="2019-10" db="EMBL/GenBank/DDBJ databases">
        <authorList>
            <person name="Palmer J.M."/>
        </authorList>
    </citation>
    <scope>NUCLEOTIDE SEQUENCE [LARGE SCALE GENOMIC DNA]</scope>
    <source>
        <strain evidence="3 4">TWF696</strain>
    </source>
</reference>
<organism evidence="3 4">
    <name type="scientific">Orbilia brochopaga</name>
    <dbReference type="NCBI Taxonomy" id="3140254"/>
    <lineage>
        <taxon>Eukaryota</taxon>
        <taxon>Fungi</taxon>
        <taxon>Dikarya</taxon>
        <taxon>Ascomycota</taxon>
        <taxon>Pezizomycotina</taxon>
        <taxon>Orbiliomycetes</taxon>
        <taxon>Orbiliales</taxon>
        <taxon>Orbiliaceae</taxon>
        <taxon>Orbilia</taxon>
    </lineage>
</organism>
<dbReference type="EMBL" id="JAVHNQ010000005">
    <property type="protein sequence ID" value="KAK6346523.1"/>
    <property type="molecule type" value="Genomic_DNA"/>
</dbReference>
<proteinExistence type="predicted"/>
<name>A0AAV9UPH1_9PEZI</name>
<feature type="transmembrane region" description="Helical" evidence="1">
    <location>
        <begin position="223"/>
        <end position="247"/>
    </location>
</feature>
<dbReference type="Proteomes" id="UP001375240">
    <property type="component" value="Unassembled WGS sequence"/>
</dbReference>
<sequence>MLSYILASLAAFLLYASPASGQAAGTASLLDQPDYKTGRPCMRDCLYYLNGNIGCQNVDSCVCRADLAPPITRYLSTCIMSACSFTIDVNSGISIYQAYCSGKIATQDPVVTAVATQEIVETTVIDRQIVEITATETSTAFETVVVSAVQTLTSFSTLYTTETVEDVSTFTSITGTETTKVPTSVTQVVYSTFATVITDSSSLQSTLDWLGGGGKELSMDAKIAIGFGVATGVAVVAFLVALCCCLARRTELKRWKDRGVPGVGGNEGWRIHDARDRADLKSI</sequence>
<evidence type="ECO:0000313" key="3">
    <source>
        <dbReference type="EMBL" id="KAK6346523.1"/>
    </source>
</evidence>
<keyword evidence="1" id="KW-0812">Transmembrane</keyword>
<keyword evidence="2" id="KW-0732">Signal</keyword>
<feature type="signal peptide" evidence="2">
    <location>
        <begin position="1"/>
        <end position="21"/>
    </location>
</feature>
<keyword evidence="1" id="KW-0472">Membrane</keyword>
<evidence type="ECO:0008006" key="5">
    <source>
        <dbReference type="Google" id="ProtNLM"/>
    </source>
</evidence>
<keyword evidence="1" id="KW-1133">Transmembrane helix</keyword>
<comment type="caution">
    <text evidence="3">The sequence shown here is derived from an EMBL/GenBank/DDBJ whole genome shotgun (WGS) entry which is preliminary data.</text>
</comment>
<evidence type="ECO:0000256" key="2">
    <source>
        <dbReference type="SAM" id="SignalP"/>
    </source>
</evidence>